<name>M1PM74_9VIRU</name>
<dbReference type="EMBL" id="KC008572">
    <property type="protein sequence ID" value="AGF85031.1"/>
    <property type="molecule type" value="Genomic_DNA"/>
</dbReference>
<sequence>MFFKVVTQNEIVTVNKNNVLKYLPSCLYIIPFTINQNKITKYGAYDIKHINTHIYLLNNGVNYKLTGYHIIKWVCMNGLIDILDFMIRNGVDINYKNGCAIRYCAKYNRYRMVKLLIKKGADITLKNNYALMHSCFFGYYETTKILVDTYINQNISNRLTHILSSGIIFASRNGHVDIVKYLCLNGGRYDYEMCYALRKACNYGHINIVKYLLGLIGLVNSYLSAYGATKNGHLDILKLLYNHGTNLRDKNDELLTIASEFGHLEIVKYLISLGCDINAHNSWSLRYASCKGHFNIVKYLIENGADISSNNNEALRWASFNGNYDIIIYLLEKGADKSSNNYQAHEWAIRNGYLKLARLLDK</sequence>
<evidence type="ECO:0000256" key="1">
    <source>
        <dbReference type="ARBA" id="ARBA00022737"/>
    </source>
</evidence>
<dbReference type="Pfam" id="PF12796">
    <property type="entry name" value="Ank_2"/>
    <property type="match status" value="3"/>
</dbReference>
<protein>
    <submittedName>
        <fullName evidence="3">Repeat protein</fullName>
    </submittedName>
</protein>
<dbReference type="Gene3D" id="1.25.40.20">
    <property type="entry name" value="Ankyrin repeat-containing domain"/>
    <property type="match status" value="2"/>
</dbReference>
<dbReference type="PROSITE" id="PS50297">
    <property type="entry name" value="ANK_REP_REGION"/>
    <property type="match status" value="3"/>
</dbReference>
<gene>
    <name evidence="3" type="ORF">glt_00222</name>
</gene>
<accession>M1PM74</accession>
<dbReference type="PROSITE" id="PS50088">
    <property type="entry name" value="ANK_REPEAT"/>
    <property type="match status" value="4"/>
</dbReference>
<dbReference type="SUPFAM" id="SSF48403">
    <property type="entry name" value="Ankyrin repeat"/>
    <property type="match status" value="1"/>
</dbReference>
<keyword evidence="2" id="KW-0040">ANK repeat</keyword>
<dbReference type="InterPro" id="IPR036770">
    <property type="entry name" value="Ankyrin_rpt-contain_sf"/>
</dbReference>
<dbReference type="PANTHER" id="PTHR44207:SF1">
    <property type="entry name" value="SURFACE ANTIGEN BSPA-LIKE"/>
    <property type="match status" value="1"/>
</dbReference>
<organism evidence="3 4">
    <name type="scientific">Moumouvirus goulette</name>
    <dbReference type="NCBI Taxonomy" id="1247379"/>
    <lineage>
        <taxon>Viruses</taxon>
        <taxon>Varidnaviria</taxon>
        <taxon>Bamfordvirae</taxon>
        <taxon>Nucleocytoviricota</taxon>
        <taxon>Megaviricetes</taxon>
        <taxon>Imitervirales</taxon>
        <taxon>Mimiviridae</taxon>
        <taxon>Megamimivirinae</taxon>
        <taxon>Moumouvirus</taxon>
        <taxon>Moumouvirus goulettemassiliense</taxon>
    </lineage>
</organism>
<keyword evidence="1" id="KW-0677">Repeat</keyword>
<keyword evidence="4" id="KW-1185">Reference proteome</keyword>
<dbReference type="SMART" id="SM00248">
    <property type="entry name" value="ANK"/>
    <property type="match status" value="9"/>
</dbReference>
<dbReference type="InterPro" id="IPR002110">
    <property type="entry name" value="Ankyrin_rpt"/>
</dbReference>
<dbReference type="Proteomes" id="UP000241071">
    <property type="component" value="Segment"/>
</dbReference>
<proteinExistence type="predicted"/>
<evidence type="ECO:0000256" key="2">
    <source>
        <dbReference type="ARBA" id="ARBA00023043"/>
    </source>
</evidence>
<dbReference type="PANTHER" id="PTHR44207">
    <property type="entry name" value="SURFACE ANTIGEN BSPA-LIKE-RELATED"/>
    <property type="match status" value="1"/>
</dbReference>
<reference evidence="3 4" key="1">
    <citation type="submission" date="2012-10" db="EMBL/GenBank/DDBJ databases">
        <title>Complete genome sequence of Moumouvirus goulette.</title>
        <authorList>
            <person name="Fournous G."/>
            <person name="Bougalmi M."/>
            <person name="Colson P."/>
        </authorList>
    </citation>
    <scope>NUCLEOTIDE SEQUENCE [LARGE SCALE GENOMIC DNA]</scope>
</reference>
<evidence type="ECO:0000313" key="4">
    <source>
        <dbReference type="Proteomes" id="UP000241071"/>
    </source>
</evidence>
<evidence type="ECO:0000313" key="3">
    <source>
        <dbReference type="EMBL" id="AGF85031.1"/>
    </source>
</evidence>